<evidence type="ECO:0000256" key="11">
    <source>
        <dbReference type="ARBA" id="ARBA00022989"/>
    </source>
</evidence>
<dbReference type="SUPFAM" id="SSF158472">
    <property type="entry name" value="HAMP domain-like"/>
    <property type="match status" value="1"/>
</dbReference>
<evidence type="ECO:0000259" key="16">
    <source>
        <dbReference type="PROSITE" id="PS50112"/>
    </source>
</evidence>
<keyword evidence="13 14" id="KW-0472">Membrane</keyword>
<dbReference type="KEGG" id="bvr:BVIR_1916"/>
<evidence type="ECO:0000256" key="13">
    <source>
        <dbReference type="ARBA" id="ARBA00023136"/>
    </source>
</evidence>
<sequence>MTAQQTDTVPAATGGETASFPPVPRRLWVRLLGPLAVGLALLSALATFLVLAGLTPIAPTHEIVVTLLGTNAITVAGLLAVIVREGMSLWVARKRGRAGARLHIRVVSLFSVIAALPAILVAVVASITLDRGLDRWFSERTKLMVETSIGIGQAYVREHAGSIRGEILAMAQDFNRLHPIYDSDRERFRQIMTGQATLRGLPVAMLIKRDLTIIERANIQLAREILIPATLAIGDATEEQPLIQIIGQNDIVAAVMPLKAYEDTYLLVARPIDPRVIDYLQKTQASIDEFRVLEERRFGVQVAFALMYVVIALIVLLSAVWIGLAFANTLVAPIRRLIGAANLVAAGNLYVQVPVRRPEGDLANLGESFNKMTQELRSQRDDLIGARDLIDQRRRFTEAVLAGVSAGVFGLDAAGNITIVNRSAEGLLGLDAAEAVGKPVAEVVPELASLVEDARAGGNRLVQGQVTLVRKGRERTLLVRVTSETAADPNRGFIVTLDDITDLVTAQRTSAWADVARRIAHEIKNPLTPIQLSAERLKRKYGKVIQTDREVFEQCTDTIIRQVGDIGRMVDEFASFARMPKPTLGEHDAVDMVRQAVFLMKMASPDITFESHLPDTPVMARFDRRQLSQAVTNIVKNATEAVAAAPPDAVHPPKIEISLGRDGDDVVIDVIDNGIGLPAENRQRLLEPYVTTREKGTGLGLAIVGRILEDHGGGIELADAPAVASGGRGAWVRLRFQADPPTPAAQPAAAHDSRQR</sequence>
<evidence type="ECO:0000256" key="3">
    <source>
        <dbReference type="ARBA" id="ARBA00012438"/>
    </source>
</evidence>
<dbReference type="InterPro" id="IPR013767">
    <property type="entry name" value="PAS_fold"/>
</dbReference>
<evidence type="ECO:0000256" key="1">
    <source>
        <dbReference type="ARBA" id="ARBA00000085"/>
    </source>
</evidence>
<dbReference type="PROSITE" id="PS50885">
    <property type="entry name" value="HAMP"/>
    <property type="match status" value="1"/>
</dbReference>
<dbReference type="RefSeq" id="WP_082416903.1">
    <property type="nucleotide sequence ID" value="NZ_AP014854.2"/>
</dbReference>
<keyword evidence="4" id="KW-1003">Cell membrane</keyword>
<dbReference type="NCBIfam" id="TIGR00229">
    <property type="entry name" value="sensory_box"/>
    <property type="match status" value="1"/>
</dbReference>
<feature type="domain" description="HAMP" evidence="17">
    <location>
        <begin position="328"/>
        <end position="381"/>
    </location>
</feature>
<dbReference type="InterPro" id="IPR000014">
    <property type="entry name" value="PAS"/>
</dbReference>
<comment type="subcellular location">
    <subcellularLocation>
        <location evidence="2">Cell membrane</location>
        <topology evidence="2">Multi-pass membrane protein</topology>
    </subcellularLocation>
</comment>
<dbReference type="Gene3D" id="1.10.287.130">
    <property type="match status" value="1"/>
</dbReference>
<keyword evidence="12" id="KW-0902">Two-component regulatory system</keyword>
<dbReference type="InterPro" id="IPR036890">
    <property type="entry name" value="HATPase_C_sf"/>
</dbReference>
<dbReference type="Pfam" id="PF00512">
    <property type="entry name" value="HisKA"/>
    <property type="match status" value="1"/>
</dbReference>
<dbReference type="PIRSF" id="PIRSF037532">
    <property type="entry name" value="STHK_NtrY"/>
    <property type="match status" value="1"/>
</dbReference>
<keyword evidence="5" id="KW-0597">Phosphoprotein</keyword>
<dbReference type="InterPro" id="IPR035965">
    <property type="entry name" value="PAS-like_dom_sf"/>
</dbReference>
<keyword evidence="7 14" id="KW-0812">Transmembrane</keyword>
<dbReference type="InterPro" id="IPR017232">
    <property type="entry name" value="NtrY"/>
</dbReference>
<dbReference type="CDD" id="cd00082">
    <property type="entry name" value="HisKA"/>
    <property type="match status" value="1"/>
</dbReference>
<evidence type="ECO:0000256" key="9">
    <source>
        <dbReference type="ARBA" id="ARBA00022777"/>
    </source>
</evidence>
<dbReference type="SMART" id="SM00388">
    <property type="entry name" value="HisKA"/>
    <property type="match status" value="1"/>
</dbReference>
<dbReference type="FunFam" id="1.10.287.130:FF:000107">
    <property type="entry name" value="Sensor histidine kinase YycG"/>
    <property type="match status" value="1"/>
</dbReference>
<dbReference type="InterPro" id="IPR004358">
    <property type="entry name" value="Sig_transdc_His_kin-like_C"/>
</dbReference>
<dbReference type="AlphaFoldDB" id="A0A182D4K0"/>
<dbReference type="InterPro" id="IPR003594">
    <property type="entry name" value="HATPase_dom"/>
</dbReference>
<keyword evidence="8" id="KW-0547">Nucleotide-binding</keyword>
<accession>A0A182D4K0</accession>
<dbReference type="Pfam" id="PF00672">
    <property type="entry name" value="HAMP"/>
    <property type="match status" value="1"/>
</dbReference>
<keyword evidence="10" id="KW-0067">ATP-binding</keyword>
<comment type="catalytic activity">
    <reaction evidence="1">
        <text>ATP + protein L-histidine = ADP + protein N-phospho-L-histidine.</text>
        <dbReference type="EC" id="2.7.13.3"/>
    </reaction>
</comment>
<dbReference type="InterPro" id="IPR003660">
    <property type="entry name" value="HAMP_dom"/>
</dbReference>
<evidence type="ECO:0000256" key="6">
    <source>
        <dbReference type="ARBA" id="ARBA00022679"/>
    </source>
</evidence>
<evidence type="ECO:0000259" key="17">
    <source>
        <dbReference type="PROSITE" id="PS50885"/>
    </source>
</evidence>
<dbReference type="GO" id="GO:0000155">
    <property type="term" value="F:phosphorelay sensor kinase activity"/>
    <property type="evidence" value="ECO:0007669"/>
    <property type="project" value="InterPro"/>
</dbReference>
<feature type="transmembrane region" description="Helical" evidence="14">
    <location>
        <begin position="104"/>
        <end position="129"/>
    </location>
</feature>
<feature type="transmembrane region" description="Helical" evidence="14">
    <location>
        <begin position="63"/>
        <end position="83"/>
    </location>
</feature>
<dbReference type="EC" id="2.7.13.3" evidence="3"/>
<gene>
    <name evidence="18" type="ORF">BV133_2827</name>
</gene>
<reference evidence="18" key="1">
    <citation type="journal article" date="2015" name="Genome Announc.">
        <title>Complete Genome Sequence of the Bacteriochlorophyll b-Producing Photosynthetic Bacterium Blastochloris viridis.</title>
        <authorList>
            <person name="Tsukatani Y."/>
            <person name="Hirose Y."/>
            <person name="Harada J."/>
            <person name="Misawa N."/>
            <person name="Mori K."/>
            <person name="Inoue K."/>
            <person name="Tamiaki H."/>
        </authorList>
    </citation>
    <scope>NUCLEOTIDE SEQUENCE [LARGE SCALE GENOMIC DNA]</scope>
    <source>
        <strain evidence="18">DSM 133</strain>
    </source>
</reference>
<keyword evidence="11 14" id="KW-1133">Transmembrane helix</keyword>
<dbReference type="Pfam" id="PF02518">
    <property type="entry name" value="HATPase_c"/>
    <property type="match status" value="1"/>
</dbReference>
<dbReference type="PRINTS" id="PR00344">
    <property type="entry name" value="BCTRLSENSOR"/>
</dbReference>
<feature type="domain" description="Histidine kinase" evidence="15">
    <location>
        <begin position="518"/>
        <end position="740"/>
    </location>
</feature>
<dbReference type="PROSITE" id="PS50109">
    <property type="entry name" value="HIS_KIN"/>
    <property type="match status" value="1"/>
</dbReference>
<dbReference type="Pfam" id="PF00989">
    <property type="entry name" value="PAS"/>
    <property type="match status" value="1"/>
</dbReference>
<protein>
    <recommendedName>
        <fullName evidence="3">histidine kinase</fullName>
        <ecNumber evidence="3">2.7.13.3</ecNumber>
    </recommendedName>
</protein>
<dbReference type="SUPFAM" id="SSF47384">
    <property type="entry name" value="Homodimeric domain of signal transducing histidine kinase"/>
    <property type="match status" value="1"/>
</dbReference>
<dbReference type="GO" id="GO:0005886">
    <property type="term" value="C:plasma membrane"/>
    <property type="evidence" value="ECO:0007669"/>
    <property type="project" value="UniProtKB-SubCell"/>
</dbReference>
<dbReference type="PANTHER" id="PTHR43065:SF10">
    <property type="entry name" value="PEROXIDE STRESS-ACTIVATED HISTIDINE KINASE MAK3"/>
    <property type="match status" value="1"/>
</dbReference>
<dbReference type="Gene3D" id="6.10.340.10">
    <property type="match status" value="1"/>
</dbReference>
<evidence type="ECO:0000256" key="14">
    <source>
        <dbReference type="SAM" id="Phobius"/>
    </source>
</evidence>
<dbReference type="SUPFAM" id="SSF55874">
    <property type="entry name" value="ATPase domain of HSP90 chaperone/DNA topoisomerase II/histidine kinase"/>
    <property type="match status" value="1"/>
</dbReference>
<dbReference type="EMBL" id="AP014854">
    <property type="protein sequence ID" value="BAS00421.1"/>
    <property type="molecule type" value="Genomic_DNA"/>
</dbReference>
<dbReference type="Gene3D" id="3.30.450.20">
    <property type="entry name" value="PAS domain"/>
    <property type="match status" value="1"/>
</dbReference>
<evidence type="ECO:0000256" key="8">
    <source>
        <dbReference type="ARBA" id="ARBA00022741"/>
    </source>
</evidence>
<feature type="transmembrane region" description="Helical" evidence="14">
    <location>
        <begin position="35"/>
        <end position="57"/>
    </location>
</feature>
<dbReference type="PROSITE" id="PS50112">
    <property type="entry name" value="PAS"/>
    <property type="match status" value="1"/>
</dbReference>
<evidence type="ECO:0000259" key="15">
    <source>
        <dbReference type="PROSITE" id="PS50109"/>
    </source>
</evidence>
<dbReference type="InterPro" id="IPR036097">
    <property type="entry name" value="HisK_dim/P_sf"/>
</dbReference>
<keyword evidence="6" id="KW-0808">Transferase</keyword>
<dbReference type="InterPro" id="IPR003661">
    <property type="entry name" value="HisK_dim/P_dom"/>
</dbReference>
<evidence type="ECO:0000256" key="10">
    <source>
        <dbReference type="ARBA" id="ARBA00022840"/>
    </source>
</evidence>
<evidence type="ECO:0000256" key="5">
    <source>
        <dbReference type="ARBA" id="ARBA00022553"/>
    </source>
</evidence>
<feature type="domain" description="PAS" evidence="16">
    <location>
        <begin position="393"/>
        <end position="465"/>
    </location>
</feature>
<evidence type="ECO:0000256" key="12">
    <source>
        <dbReference type="ARBA" id="ARBA00023012"/>
    </source>
</evidence>
<dbReference type="SMART" id="SM00387">
    <property type="entry name" value="HATPase_c"/>
    <property type="match status" value="1"/>
</dbReference>
<dbReference type="InterPro" id="IPR045671">
    <property type="entry name" value="NtrY-like_N"/>
</dbReference>
<proteinExistence type="predicted"/>
<name>A0A182D4K0_BLAVI</name>
<evidence type="ECO:0000256" key="7">
    <source>
        <dbReference type="ARBA" id="ARBA00022692"/>
    </source>
</evidence>
<dbReference type="PANTHER" id="PTHR43065">
    <property type="entry name" value="SENSOR HISTIDINE KINASE"/>
    <property type="match status" value="1"/>
</dbReference>
<evidence type="ECO:0000313" key="18">
    <source>
        <dbReference type="EMBL" id="BAS00421.1"/>
    </source>
</evidence>
<dbReference type="CDD" id="cd00130">
    <property type="entry name" value="PAS"/>
    <property type="match status" value="1"/>
</dbReference>
<dbReference type="SMART" id="SM00091">
    <property type="entry name" value="PAS"/>
    <property type="match status" value="1"/>
</dbReference>
<dbReference type="Pfam" id="PF19312">
    <property type="entry name" value="NtrY_N"/>
    <property type="match status" value="1"/>
</dbReference>
<dbReference type="GO" id="GO:0006355">
    <property type="term" value="P:regulation of DNA-templated transcription"/>
    <property type="evidence" value="ECO:0007669"/>
    <property type="project" value="InterPro"/>
</dbReference>
<organism evidence="18">
    <name type="scientific">Blastochloris viridis</name>
    <name type="common">Rhodopseudomonas viridis</name>
    <dbReference type="NCBI Taxonomy" id="1079"/>
    <lineage>
        <taxon>Bacteria</taxon>
        <taxon>Pseudomonadati</taxon>
        <taxon>Pseudomonadota</taxon>
        <taxon>Alphaproteobacteria</taxon>
        <taxon>Hyphomicrobiales</taxon>
        <taxon>Blastochloridaceae</taxon>
        <taxon>Blastochloris</taxon>
    </lineage>
</organism>
<keyword evidence="9" id="KW-0418">Kinase</keyword>
<evidence type="ECO:0000256" key="4">
    <source>
        <dbReference type="ARBA" id="ARBA00022475"/>
    </source>
</evidence>
<dbReference type="InterPro" id="IPR005467">
    <property type="entry name" value="His_kinase_dom"/>
</dbReference>
<dbReference type="CDD" id="cd06225">
    <property type="entry name" value="HAMP"/>
    <property type="match status" value="1"/>
</dbReference>
<dbReference type="SUPFAM" id="SSF55785">
    <property type="entry name" value="PYP-like sensor domain (PAS domain)"/>
    <property type="match status" value="1"/>
</dbReference>
<dbReference type="PATRIC" id="fig|1079.6.peg.1981"/>
<dbReference type="SMART" id="SM00304">
    <property type="entry name" value="HAMP"/>
    <property type="match status" value="1"/>
</dbReference>
<evidence type="ECO:0000256" key="2">
    <source>
        <dbReference type="ARBA" id="ARBA00004651"/>
    </source>
</evidence>
<dbReference type="Gene3D" id="3.30.565.10">
    <property type="entry name" value="Histidine kinase-like ATPase, C-terminal domain"/>
    <property type="match status" value="1"/>
</dbReference>
<feature type="transmembrane region" description="Helical" evidence="14">
    <location>
        <begin position="302"/>
        <end position="327"/>
    </location>
</feature>
<dbReference type="GO" id="GO:0005524">
    <property type="term" value="F:ATP binding"/>
    <property type="evidence" value="ECO:0007669"/>
    <property type="project" value="UniProtKB-KW"/>
</dbReference>